<dbReference type="InParanoid" id="H0ECN2"/>
<dbReference type="AlphaFoldDB" id="H0ECN2"/>
<evidence type="ECO:0000313" key="1">
    <source>
        <dbReference type="EMBL" id="EHL03536.1"/>
    </source>
</evidence>
<dbReference type="HOGENOM" id="CLU_3368592_0_0_1"/>
<comment type="caution">
    <text evidence="1">The sequence shown here is derived from an EMBL/GenBank/DDBJ whole genome shotgun (WGS) entry which is preliminary data.</text>
</comment>
<keyword evidence="2" id="KW-1185">Reference proteome</keyword>
<protein>
    <submittedName>
        <fullName evidence="1">Uncharacterized protein</fullName>
    </submittedName>
</protein>
<sequence length="35" mass="4104">MEARESWCMSVDGSDHLWLVAPEILSRRLIERDMA</sequence>
<name>H0ECN2_GLAL7</name>
<reference evidence="1 2" key="1">
    <citation type="journal article" date="2012" name="Eukaryot. Cell">
        <title>Genome sequence of the fungus Glarea lozoyensis: the first genome sequence of a species from the Helotiaceae family.</title>
        <authorList>
            <person name="Youssar L."/>
            <person name="Gruening B.A."/>
            <person name="Erxleben A."/>
            <person name="Guenther S."/>
            <person name="Huettel W."/>
        </authorList>
    </citation>
    <scope>NUCLEOTIDE SEQUENCE [LARGE SCALE GENOMIC DNA]</scope>
    <source>
        <strain evidence="2">ATCC 74030 / MF5533</strain>
    </source>
</reference>
<accession>H0ECN2</accession>
<dbReference type="Proteomes" id="UP000005446">
    <property type="component" value="Unassembled WGS sequence"/>
</dbReference>
<dbReference type="EMBL" id="AGUE01000006">
    <property type="protein sequence ID" value="EHL03536.1"/>
    <property type="molecule type" value="Genomic_DNA"/>
</dbReference>
<proteinExistence type="predicted"/>
<organism evidence="1 2">
    <name type="scientific">Glarea lozoyensis (strain ATCC 74030 / MF5533)</name>
    <dbReference type="NCBI Taxonomy" id="1104152"/>
    <lineage>
        <taxon>Eukaryota</taxon>
        <taxon>Fungi</taxon>
        <taxon>Dikarya</taxon>
        <taxon>Ascomycota</taxon>
        <taxon>Pezizomycotina</taxon>
        <taxon>Leotiomycetes</taxon>
        <taxon>Helotiales</taxon>
        <taxon>Helotiaceae</taxon>
        <taxon>Glarea</taxon>
    </lineage>
</organism>
<gene>
    <name evidence="1" type="ORF">M7I_0176</name>
</gene>
<evidence type="ECO:0000313" key="2">
    <source>
        <dbReference type="Proteomes" id="UP000005446"/>
    </source>
</evidence>